<sequence length="81" mass="8220">MRRLFGTGVLVGALVMTGCGSSNSDPVDSTSVAVTAPSSVETTTSLQVANTDVFTLVGGGSIDLTRGPTAMPMALWFWAPG</sequence>
<name>A0A6J6LZ59_9ZZZZ</name>
<dbReference type="AlphaFoldDB" id="A0A6J6LZ59"/>
<organism evidence="1">
    <name type="scientific">freshwater metagenome</name>
    <dbReference type="NCBI Taxonomy" id="449393"/>
    <lineage>
        <taxon>unclassified sequences</taxon>
        <taxon>metagenomes</taxon>
        <taxon>ecological metagenomes</taxon>
    </lineage>
</organism>
<accession>A0A6J6LZ59</accession>
<dbReference type="EMBL" id="CAEZWE010000115">
    <property type="protein sequence ID" value="CAB4667086.1"/>
    <property type="molecule type" value="Genomic_DNA"/>
</dbReference>
<protein>
    <submittedName>
        <fullName evidence="1">Unannotated protein</fullName>
    </submittedName>
</protein>
<gene>
    <name evidence="1" type="ORF">UFOPK2169_01762</name>
</gene>
<dbReference type="PROSITE" id="PS51257">
    <property type="entry name" value="PROKAR_LIPOPROTEIN"/>
    <property type="match status" value="1"/>
</dbReference>
<evidence type="ECO:0000313" key="1">
    <source>
        <dbReference type="EMBL" id="CAB4667086.1"/>
    </source>
</evidence>
<reference evidence="1" key="1">
    <citation type="submission" date="2020-05" db="EMBL/GenBank/DDBJ databases">
        <authorList>
            <person name="Chiriac C."/>
            <person name="Salcher M."/>
            <person name="Ghai R."/>
            <person name="Kavagutti S V."/>
        </authorList>
    </citation>
    <scope>NUCLEOTIDE SEQUENCE</scope>
</reference>
<proteinExistence type="predicted"/>